<dbReference type="InterPro" id="IPR003347">
    <property type="entry name" value="JmjC_dom"/>
</dbReference>
<organism evidence="4 5">
    <name type="scientific">Prorocentrum cordatum</name>
    <dbReference type="NCBI Taxonomy" id="2364126"/>
    <lineage>
        <taxon>Eukaryota</taxon>
        <taxon>Sar</taxon>
        <taxon>Alveolata</taxon>
        <taxon>Dinophyceae</taxon>
        <taxon>Prorocentrales</taxon>
        <taxon>Prorocentraceae</taxon>
        <taxon>Prorocentrum</taxon>
    </lineage>
</organism>
<proteinExistence type="inferred from homology"/>
<evidence type="ECO:0000256" key="1">
    <source>
        <dbReference type="ARBA" id="ARBA00038101"/>
    </source>
</evidence>
<dbReference type="PROSITE" id="PS51184">
    <property type="entry name" value="JMJC"/>
    <property type="match status" value="1"/>
</dbReference>
<evidence type="ECO:0000256" key="2">
    <source>
        <dbReference type="SAM" id="MobiDB-lite"/>
    </source>
</evidence>
<comment type="caution">
    <text evidence="4">The sequence shown here is derived from an EMBL/GenBank/DDBJ whole genome shotgun (WGS) entry which is preliminary data.</text>
</comment>
<name>A0ABN9TAQ4_9DINO</name>
<feature type="domain" description="JmjC" evidence="3">
    <location>
        <begin position="316"/>
        <end position="476"/>
    </location>
</feature>
<comment type="similarity">
    <text evidence="1">Belongs to the sel-1 family.</text>
</comment>
<protein>
    <recommendedName>
        <fullName evidence="3">JmjC domain-containing protein</fullName>
    </recommendedName>
</protein>
<dbReference type="Proteomes" id="UP001189429">
    <property type="component" value="Unassembled WGS sequence"/>
</dbReference>
<reference evidence="4" key="1">
    <citation type="submission" date="2023-10" db="EMBL/GenBank/DDBJ databases">
        <authorList>
            <person name="Chen Y."/>
            <person name="Shah S."/>
            <person name="Dougan E. K."/>
            <person name="Thang M."/>
            <person name="Chan C."/>
        </authorList>
    </citation>
    <scope>NUCLEOTIDE SEQUENCE [LARGE SCALE GENOMIC DNA]</scope>
</reference>
<evidence type="ECO:0000313" key="4">
    <source>
        <dbReference type="EMBL" id="CAK0842440.1"/>
    </source>
</evidence>
<dbReference type="PANTHER" id="PTHR11102:SF147">
    <property type="entry name" value="SEL1L ADAPTOR SUBUNIT OF ERAD E3 UBIQUITIN LIGASE"/>
    <property type="match status" value="1"/>
</dbReference>
<dbReference type="SUPFAM" id="SSF81901">
    <property type="entry name" value="HCP-like"/>
    <property type="match status" value="1"/>
</dbReference>
<evidence type="ECO:0000313" key="5">
    <source>
        <dbReference type="Proteomes" id="UP001189429"/>
    </source>
</evidence>
<keyword evidence="5" id="KW-1185">Reference proteome</keyword>
<dbReference type="InterPro" id="IPR050767">
    <property type="entry name" value="Sel1_AlgK"/>
</dbReference>
<evidence type="ECO:0000259" key="3">
    <source>
        <dbReference type="PROSITE" id="PS51184"/>
    </source>
</evidence>
<dbReference type="EMBL" id="CAUYUJ010014521">
    <property type="protein sequence ID" value="CAK0842440.1"/>
    <property type="molecule type" value="Genomic_DNA"/>
</dbReference>
<dbReference type="Gene3D" id="1.25.40.10">
    <property type="entry name" value="Tetratricopeptide repeat domain"/>
    <property type="match status" value="1"/>
</dbReference>
<dbReference type="Pfam" id="PF08238">
    <property type="entry name" value="Sel1"/>
    <property type="match status" value="4"/>
</dbReference>
<dbReference type="SMART" id="SM00671">
    <property type="entry name" value="SEL1"/>
    <property type="match status" value="4"/>
</dbReference>
<dbReference type="InterPro" id="IPR006597">
    <property type="entry name" value="Sel1-like"/>
</dbReference>
<dbReference type="PANTHER" id="PTHR11102">
    <property type="entry name" value="SEL-1-LIKE PROTEIN"/>
    <property type="match status" value="1"/>
</dbReference>
<sequence>MLLRGLGTDRNEEEAFEWICRAAEQDVPEALYLATVAYSIGVGTAPDEHAALAMCARGAEQGHPELQHRLGVHLATGEGVPRDARRAAQLFEQAAEQGHTAAACNLGVLLAAGGPGLQRSSGEARRRFEAAAAAGDEGARRNLALLEGGGFEASSPQRDPKISLDSAQLSRLRGMLGVLDAMDGLGAGPDLQELVDILQCVEEAAVVDAAEEPWRRQRRAVPRIDAEQAEALQEAMASGAPVLLKGAMPHLSGARVLDFMPTLLHLAGRDGVVYEARGAGPDAAVEERRGPLARVVQEVHGAHAGSSCLMVCGRVLCRECLSELSSPPSCCAAGPLGGALPEALRPVAERYLLLGSGGARGRLCRDPALWCSWSLAVLGRTSWRLLPPGAQVPAAQDGDCWGGATSELDLFAASGGAGPPLAEAAWEATQEMGEVLLVPPGWWQQAAYEDRSLQVVGLHCTEAALPRIAEAACARLGVAAEPGHRPEELLRRAAAEAAGRATPRPVLQRGLLRGQAVANQVCTLVGFPAGSKFANRFLKVVLYPILDLVQVWSGAMDNIAVRVASNNKQLNRVFPEVVAMLTRFLKHVMPMKVSTGQQRKSKYVTSSEGLASESKPEMKKHGVRQSGIERWLGVDYQPEGRRRNVTRDKRMRVARGRWVKERHKLTAQAWRKQFTGIKHAPAVAPSGFDV</sequence>
<dbReference type="Gene3D" id="2.60.120.650">
    <property type="entry name" value="Cupin"/>
    <property type="match status" value="1"/>
</dbReference>
<dbReference type="InterPro" id="IPR011990">
    <property type="entry name" value="TPR-like_helical_dom_sf"/>
</dbReference>
<feature type="region of interest" description="Disordered" evidence="2">
    <location>
        <begin position="596"/>
        <end position="619"/>
    </location>
</feature>
<dbReference type="SUPFAM" id="SSF51197">
    <property type="entry name" value="Clavaminate synthase-like"/>
    <property type="match status" value="1"/>
</dbReference>
<accession>A0ABN9TAQ4</accession>
<gene>
    <name evidence="4" type="ORF">PCOR1329_LOCUS37285</name>
</gene>
<feature type="compositionally biased region" description="Polar residues" evidence="2">
    <location>
        <begin position="596"/>
        <end position="609"/>
    </location>
</feature>